<keyword evidence="2" id="KW-1185">Reference proteome</keyword>
<gene>
    <name evidence="1" type="ORF">L0U88_20455</name>
</gene>
<evidence type="ECO:0000313" key="2">
    <source>
        <dbReference type="Proteomes" id="UP001200145"/>
    </source>
</evidence>
<sequence>MLFSSYIRDNSDHKKRKETAFEFLDRSAWKISELVRQKVNELASAYVPDDEFVQMFKSKSDKQHYSAVFELLTYSIFNRSNFSLLRHPETSTGKKPDFRATLNDFKTFLECTLAGHSFDSLADKNRKDTIEEIVDDIEYFPYWINLEFKTISEQSVSKRKLLSFIEKVKELSKGIPNKQLFENRYLFEDNGWEVEISMLRKTSPDIKRSLGFISGGAKTIDTSKPILTALQDKKATRYGIEAEPYVICLNTSDLFTKDNCFAEALFGQYGDAEIDLNYITQNGFFLAGGKPINTSVSAVIIFRNFDLYTLDSSSIAVWHNPFAKNKIGANLLPFDEYIYEVDDSLLKKKTIKKEKTIFDILGIDKEKYVVSKDKSGS</sequence>
<evidence type="ECO:0008006" key="3">
    <source>
        <dbReference type="Google" id="ProtNLM"/>
    </source>
</evidence>
<name>A0ABS9BQX8_9BACT</name>
<dbReference type="EMBL" id="JAKEVY010000009">
    <property type="protein sequence ID" value="MCF1717026.1"/>
    <property type="molecule type" value="Genomic_DNA"/>
</dbReference>
<reference evidence="1 2" key="1">
    <citation type="submission" date="2022-01" db="EMBL/GenBank/DDBJ databases">
        <title>Flavihumibacter sp. nov., isolated from sediment of a river.</title>
        <authorList>
            <person name="Liu H."/>
        </authorList>
    </citation>
    <scope>NUCLEOTIDE SEQUENCE [LARGE SCALE GENOMIC DNA]</scope>
    <source>
        <strain evidence="1 2">RY-1</strain>
    </source>
</reference>
<evidence type="ECO:0000313" key="1">
    <source>
        <dbReference type="EMBL" id="MCF1717026.1"/>
    </source>
</evidence>
<protein>
    <recommendedName>
        <fullName evidence="3">Restriction endonuclease</fullName>
    </recommendedName>
</protein>
<organism evidence="1 2">
    <name type="scientific">Flavihumibacter fluminis</name>
    <dbReference type="NCBI Taxonomy" id="2909236"/>
    <lineage>
        <taxon>Bacteria</taxon>
        <taxon>Pseudomonadati</taxon>
        <taxon>Bacteroidota</taxon>
        <taxon>Chitinophagia</taxon>
        <taxon>Chitinophagales</taxon>
        <taxon>Chitinophagaceae</taxon>
        <taxon>Flavihumibacter</taxon>
    </lineage>
</organism>
<comment type="caution">
    <text evidence="1">The sequence shown here is derived from an EMBL/GenBank/DDBJ whole genome shotgun (WGS) entry which is preliminary data.</text>
</comment>
<accession>A0ABS9BQX8</accession>
<dbReference type="RefSeq" id="WP_234868694.1">
    <property type="nucleotide sequence ID" value="NZ_JAKEVY010000009.1"/>
</dbReference>
<dbReference type="Proteomes" id="UP001200145">
    <property type="component" value="Unassembled WGS sequence"/>
</dbReference>
<proteinExistence type="predicted"/>